<accession>A0A382S840</accession>
<reference evidence="2" key="1">
    <citation type="submission" date="2018-05" db="EMBL/GenBank/DDBJ databases">
        <authorList>
            <person name="Lanie J.A."/>
            <person name="Ng W.-L."/>
            <person name="Kazmierczak K.M."/>
            <person name="Andrzejewski T.M."/>
            <person name="Davidsen T.M."/>
            <person name="Wayne K.J."/>
            <person name="Tettelin H."/>
            <person name="Glass J.I."/>
            <person name="Rusch D."/>
            <person name="Podicherti R."/>
            <person name="Tsui H.-C.T."/>
            <person name="Winkler M.E."/>
        </authorList>
    </citation>
    <scope>NUCLEOTIDE SEQUENCE</scope>
</reference>
<dbReference type="AlphaFoldDB" id="A0A382S840"/>
<proteinExistence type="predicted"/>
<sequence>MSMRKYAHIFNLIKIILFFNLVFPQNYLVKTSDGFETDIDSISAITPFLKSKLVSEHTWGDYYKLSHFNKRYSTETVYTHFHENLRIDSILIFPQENIRNNVLVNFFFSLKKAQSMKEIHSSLNMITQGYHFIEPETDVLIGRYSEKRLLAYVSPKLNFNNKFSGFLGVVNEGETRSMSGELQFHFENLWHTAEIIDIQLKRWKKLSEKLLLSIQKPLLFHFPFGAKLEYRYEVNEGLYVKTQSSLGVLSRGHGIGNWEFT</sequence>
<feature type="non-terminal residue" evidence="2">
    <location>
        <position position="261"/>
    </location>
</feature>
<protein>
    <submittedName>
        <fullName evidence="2">Uncharacterized protein</fullName>
    </submittedName>
</protein>
<organism evidence="2">
    <name type="scientific">marine metagenome</name>
    <dbReference type="NCBI Taxonomy" id="408172"/>
    <lineage>
        <taxon>unclassified sequences</taxon>
        <taxon>metagenomes</taxon>
        <taxon>ecological metagenomes</taxon>
    </lineage>
</organism>
<keyword evidence="1" id="KW-1133">Transmembrane helix</keyword>
<dbReference type="EMBL" id="UINC01126941">
    <property type="protein sequence ID" value="SVD05742.1"/>
    <property type="molecule type" value="Genomic_DNA"/>
</dbReference>
<keyword evidence="1" id="KW-0812">Transmembrane</keyword>
<evidence type="ECO:0000313" key="2">
    <source>
        <dbReference type="EMBL" id="SVD05742.1"/>
    </source>
</evidence>
<feature type="transmembrane region" description="Helical" evidence="1">
    <location>
        <begin position="6"/>
        <end position="23"/>
    </location>
</feature>
<evidence type="ECO:0000256" key="1">
    <source>
        <dbReference type="SAM" id="Phobius"/>
    </source>
</evidence>
<keyword evidence="1" id="KW-0472">Membrane</keyword>
<gene>
    <name evidence="2" type="ORF">METZ01_LOCUS358596</name>
</gene>
<name>A0A382S840_9ZZZZ</name>